<name>C8W2J5_DESAS</name>
<organism evidence="1 2">
    <name type="scientific">Desulfofarcimen acetoxidans (strain ATCC 49208 / DSM 771 / KCTC 5769 / VKM B-1644 / 5575)</name>
    <name type="common">Desulfotomaculum acetoxidans</name>
    <dbReference type="NCBI Taxonomy" id="485916"/>
    <lineage>
        <taxon>Bacteria</taxon>
        <taxon>Bacillati</taxon>
        <taxon>Bacillota</taxon>
        <taxon>Clostridia</taxon>
        <taxon>Eubacteriales</taxon>
        <taxon>Peptococcaceae</taxon>
        <taxon>Desulfofarcimen</taxon>
    </lineage>
</organism>
<keyword evidence="2" id="KW-1185">Reference proteome</keyword>
<reference evidence="1 2" key="1">
    <citation type="journal article" date="2009" name="Stand. Genomic Sci.">
        <title>Complete genome sequence of Desulfotomaculum acetoxidans type strain (5575).</title>
        <authorList>
            <person name="Spring S."/>
            <person name="Lapidus A."/>
            <person name="Schroder M."/>
            <person name="Gleim D."/>
            <person name="Sims D."/>
            <person name="Meincke L."/>
            <person name="Glavina Del Rio T."/>
            <person name="Tice H."/>
            <person name="Copeland A."/>
            <person name="Cheng J.F."/>
            <person name="Lucas S."/>
            <person name="Chen F."/>
            <person name="Nolan M."/>
            <person name="Bruce D."/>
            <person name="Goodwin L."/>
            <person name="Pitluck S."/>
            <person name="Ivanova N."/>
            <person name="Mavromatis K."/>
            <person name="Mikhailova N."/>
            <person name="Pati A."/>
            <person name="Chen A."/>
            <person name="Palaniappan K."/>
            <person name="Land M."/>
            <person name="Hauser L."/>
            <person name="Chang Y.J."/>
            <person name="Jeffries C.D."/>
            <person name="Chain P."/>
            <person name="Saunders E."/>
            <person name="Brettin T."/>
            <person name="Detter J.C."/>
            <person name="Goker M."/>
            <person name="Bristow J."/>
            <person name="Eisen J.A."/>
            <person name="Markowitz V."/>
            <person name="Hugenholtz P."/>
            <person name="Kyrpides N.C."/>
            <person name="Klenk H.P."/>
            <person name="Han C."/>
        </authorList>
    </citation>
    <scope>NUCLEOTIDE SEQUENCE [LARGE SCALE GENOMIC DNA]</scope>
    <source>
        <strain evidence="2">ATCC 49208 / DSM 771 / VKM B-1644</strain>
    </source>
</reference>
<evidence type="ECO:0000313" key="1">
    <source>
        <dbReference type="EMBL" id="ACV63679.1"/>
    </source>
</evidence>
<dbReference type="KEGG" id="dae:Dtox_2923"/>
<evidence type="ECO:0000313" key="2">
    <source>
        <dbReference type="Proteomes" id="UP000002217"/>
    </source>
</evidence>
<dbReference type="Proteomes" id="UP000002217">
    <property type="component" value="Chromosome"/>
</dbReference>
<dbReference type="HOGENOM" id="CLU_1608177_0_0_9"/>
<accession>C8W2J5</accession>
<protein>
    <submittedName>
        <fullName evidence="1">Uncharacterized protein</fullName>
    </submittedName>
</protein>
<sequence>MQIEINWLELIRANEGEILEAGRRAFKNACGSSGPKEYTEDAKINMYGAVEQYENHQDYCPLDVWLGQAVAIFSFSRFDPWDYEQEVEKTIFALLDAIQAEEFRKYLKQQNLERIDRIDLENWSKTVCETINSKYLEYYINKHIEEQVQQQYNKFLEDLMKPCPL</sequence>
<dbReference type="AlphaFoldDB" id="C8W2J5"/>
<dbReference type="EMBL" id="CP001720">
    <property type="protein sequence ID" value="ACV63679.1"/>
    <property type="molecule type" value="Genomic_DNA"/>
</dbReference>
<gene>
    <name evidence="1" type="ordered locus">Dtox_2923</name>
</gene>
<dbReference type="RefSeq" id="WP_015758371.1">
    <property type="nucleotide sequence ID" value="NC_013216.1"/>
</dbReference>
<dbReference type="STRING" id="485916.Dtox_2923"/>
<proteinExistence type="predicted"/>